<dbReference type="PANTHER" id="PTHR28532:SF1">
    <property type="entry name" value="ORAL CANCER OVEREXPRESSED 1"/>
    <property type="match status" value="1"/>
</dbReference>
<reference evidence="2" key="2">
    <citation type="submission" date="2020-05" db="UniProtKB">
        <authorList>
            <consortium name="EnsemblMetazoa"/>
        </authorList>
    </citation>
    <scope>IDENTIFICATION</scope>
</reference>
<evidence type="ECO:0000313" key="1">
    <source>
        <dbReference type="EMBL" id="KFB52637.1"/>
    </source>
</evidence>
<evidence type="ECO:0000313" key="2">
    <source>
        <dbReference type="EnsemblMetazoa" id="ASIC020889-PA"/>
    </source>
</evidence>
<reference evidence="1 3" key="1">
    <citation type="journal article" date="2014" name="BMC Genomics">
        <title>Genome sequence of Anopheles sinensis provides insight into genetics basis of mosquito competence for malaria parasites.</title>
        <authorList>
            <person name="Zhou D."/>
            <person name="Zhang D."/>
            <person name="Ding G."/>
            <person name="Shi L."/>
            <person name="Hou Q."/>
            <person name="Ye Y."/>
            <person name="Xu Y."/>
            <person name="Zhou H."/>
            <person name="Xiong C."/>
            <person name="Li S."/>
            <person name="Yu J."/>
            <person name="Hong S."/>
            <person name="Yu X."/>
            <person name="Zou P."/>
            <person name="Chen C."/>
            <person name="Chang X."/>
            <person name="Wang W."/>
            <person name="Lv Y."/>
            <person name="Sun Y."/>
            <person name="Ma L."/>
            <person name="Shen B."/>
            <person name="Zhu C."/>
        </authorList>
    </citation>
    <scope>NUCLEOTIDE SEQUENCE [LARGE SCALE GENOMIC DNA]</scope>
</reference>
<dbReference type="OMA" id="YQLGYAQ"/>
<dbReference type="STRING" id="74873.A0A084WQZ3"/>
<dbReference type="VEuPathDB" id="VectorBase:ASIS011439"/>
<organism evidence="1">
    <name type="scientific">Anopheles sinensis</name>
    <name type="common">Mosquito</name>
    <dbReference type="NCBI Taxonomy" id="74873"/>
    <lineage>
        <taxon>Eukaryota</taxon>
        <taxon>Metazoa</taxon>
        <taxon>Ecdysozoa</taxon>
        <taxon>Arthropoda</taxon>
        <taxon>Hexapoda</taxon>
        <taxon>Insecta</taxon>
        <taxon>Pterygota</taxon>
        <taxon>Neoptera</taxon>
        <taxon>Endopterygota</taxon>
        <taxon>Diptera</taxon>
        <taxon>Nematocera</taxon>
        <taxon>Culicoidea</taxon>
        <taxon>Culicidae</taxon>
        <taxon>Anophelinae</taxon>
        <taxon>Anopheles</taxon>
    </lineage>
</organism>
<keyword evidence="3" id="KW-1185">Reference proteome</keyword>
<name>A0A084WQZ3_ANOSI</name>
<sequence length="148" mass="17137">MSTFQIDARVDAEEIVADDINDVFEDIFLAEERIIEESFHLGLEDGRQEESVKEAHDYGFKKGSEIGRELGFYYAIVTEVASQEDNATNEKARTILAELIDAIEKYPRENEPTVDLLHCLQQIRNKYRRLCALLKLPYRFTETNVLSF</sequence>
<dbReference type="EMBL" id="KE525401">
    <property type="protein sequence ID" value="KFB52637.1"/>
    <property type="molecule type" value="Genomic_DNA"/>
</dbReference>
<dbReference type="OrthoDB" id="48036at2759"/>
<dbReference type="VEuPathDB" id="VectorBase:ASIC020889"/>
<evidence type="ECO:0008006" key="4">
    <source>
        <dbReference type="Google" id="ProtNLM"/>
    </source>
</evidence>
<dbReference type="InterPro" id="IPR052436">
    <property type="entry name" value="LTO1_adapter"/>
</dbReference>
<gene>
    <name evidence="1" type="ORF">ZHAS_00020889</name>
</gene>
<dbReference type="PANTHER" id="PTHR28532">
    <property type="entry name" value="GEO13458P1"/>
    <property type="match status" value="1"/>
</dbReference>
<dbReference type="AlphaFoldDB" id="A0A084WQZ3"/>
<dbReference type="Proteomes" id="UP000030765">
    <property type="component" value="Unassembled WGS sequence"/>
</dbReference>
<protein>
    <recommendedName>
        <fullName evidence="4">Essential protein Yae1 N-terminal domain-containing protein</fullName>
    </recommendedName>
</protein>
<proteinExistence type="predicted"/>
<dbReference type="EnsemblMetazoa" id="ASIC020889-RA">
    <property type="protein sequence ID" value="ASIC020889-PA"/>
    <property type="gene ID" value="ASIC020889"/>
</dbReference>
<dbReference type="EMBL" id="ATLV01025855">
    <property type="status" value="NOT_ANNOTATED_CDS"/>
    <property type="molecule type" value="Genomic_DNA"/>
</dbReference>
<evidence type="ECO:0000313" key="3">
    <source>
        <dbReference type="Proteomes" id="UP000030765"/>
    </source>
</evidence>
<accession>A0A084WQZ3</accession>